<dbReference type="Gene3D" id="1.10.340.70">
    <property type="match status" value="1"/>
</dbReference>
<feature type="region of interest" description="Disordered" evidence="1">
    <location>
        <begin position="657"/>
        <end position="722"/>
    </location>
</feature>
<feature type="region of interest" description="Disordered" evidence="1">
    <location>
        <begin position="390"/>
        <end position="455"/>
    </location>
</feature>
<sequence>MLLAKTPWYAHIANYVVIGEFQCVPEEEQQGSSAIAMRVHVEVHFASQKTAMKVLQLGFTWPSLFKDAHIMCRSCDRCQRLGKLTRRNQMPMNPILIVDLFDVWGIDLMGPFPMSFGNSYILVGVDYVSKWVEAIPCGDHSRRDWSIKLHDSLWAYRTAYKTILGMSPYRLVYGKACHLPVEVEYKACCKTEDEEVDDQLISHKEFRKGQRVLLYDSRLHIFPGKLKSRWIGPFIIHQVHPSGVVELLNSNSIDTFKVNGHRLKPFIDHSSKRKRKSTSLSHRKPNQKRVRWAWRNCKENEGRSQGPNGAKSQENQWLAAKMPPLRNISQPNTPLCENFRSSKPSWHTSAILQHTSARQEPNQSNLPSSPSHLNLSRVHSIHLLRSAMARTRGAKSLSPSSRKKLQRRPCSGSTSEPPRPLRVPPPVQDAPMSPPKSSTEPQPSSSPIDSQIPSGMTPEVIIRRPMLTQPPIEGNLDCRARPFHSELCFDTATFRLQPELRDSFHLLQRYRMEHLLTPKDFFYPRVTYSRGIAYSLRASYPEDYRVGLAFPEDIVRILSRGASTRQYLMRKELPPSMISEGFFFGPHHLIMAALLYFEEKVHKKKLLRADAIPLLSPDCYVRFWNTWGIRLSLNMSANHLPRDIHSRQMDEYDSLQCRAGSPTGVEHPDIPHPEQPEEPQPIETPTNTRAPAPAVPSTEPIPEVAPSASPATPRPHPVIPAT</sequence>
<dbReference type="InterPro" id="IPR012337">
    <property type="entry name" value="RNaseH-like_sf"/>
</dbReference>
<feature type="compositionally biased region" description="Low complexity" evidence="1">
    <location>
        <begin position="441"/>
        <end position="454"/>
    </location>
</feature>
<name>A0A438BLD8_VITVI</name>
<evidence type="ECO:0000259" key="2">
    <source>
        <dbReference type="Pfam" id="PF17921"/>
    </source>
</evidence>
<evidence type="ECO:0000256" key="1">
    <source>
        <dbReference type="SAM" id="MobiDB-lite"/>
    </source>
</evidence>
<reference evidence="3 4" key="1">
    <citation type="journal article" date="2018" name="PLoS Genet.">
        <title>Population sequencing reveals clonal diversity and ancestral inbreeding in the grapevine cultivar Chardonnay.</title>
        <authorList>
            <person name="Roach M.J."/>
            <person name="Johnson D.L."/>
            <person name="Bohlmann J."/>
            <person name="van Vuuren H.J."/>
            <person name="Jones S.J."/>
            <person name="Pretorius I.S."/>
            <person name="Schmidt S.A."/>
            <person name="Borneman A.R."/>
        </authorList>
    </citation>
    <scope>NUCLEOTIDE SEQUENCE [LARGE SCALE GENOMIC DNA]</scope>
    <source>
        <strain evidence="4">cv. Chardonnay</strain>
        <tissue evidence="3">Leaf</tissue>
    </source>
</reference>
<dbReference type="AlphaFoldDB" id="A0A438BLD8"/>
<dbReference type="Gene3D" id="3.30.420.10">
    <property type="entry name" value="Ribonuclease H-like superfamily/Ribonuclease H"/>
    <property type="match status" value="2"/>
</dbReference>
<organism evidence="3 4">
    <name type="scientific">Vitis vinifera</name>
    <name type="common">Grape</name>
    <dbReference type="NCBI Taxonomy" id="29760"/>
    <lineage>
        <taxon>Eukaryota</taxon>
        <taxon>Viridiplantae</taxon>
        <taxon>Streptophyta</taxon>
        <taxon>Embryophyta</taxon>
        <taxon>Tracheophyta</taxon>
        <taxon>Spermatophyta</taxon>
        <taxon>Magnoliopsida</taxon>
        <taxon>eudicotyledons</taxon>
        <taxon>Gunneridae</taxon>
        <taxon>Pentapetalae</taxon>
        <taxon>rosids</taxon>
        <taxon>Vitales</taxon>
        <taxon>Vitaceae</taxon>
        <taxon>Viteae</taxon>
        <taxon>Vitis</taxon>
    </lineage>
</organism>
<dbReference type="EMBL" id="QGNW01002732">
    <property type="protein sequence ID" value="RVW11774.1"/>
    <property type="molecule type" value="Genomic_DNA"/>
</dbReference>
<feature type="domain" description="Integrase zinc-binding" evidence="2">
    <location>
        <begin position="35"/>
        <end position="80"/>
    </location>
</feature>
<dbReference type="SUPFAM" id="SSF53098">
    <property type="entry name" value="Ribonuclease H-like"/>
    <property type="match status" value="1"/>
</dbReference>
<dbReference type="GO" id="GO:0003676">
    <property type="term" value="F:nucleic acid binding"/>
    <property type="evidence" value="ECO:0007669"/>
    <property type="project" value="InterPro"/>
</dbReference>
<gene>
    <name evidence="3" type="primary">AtMg00750_50</name>
    <name evidence="3" type="ORF">CK203_089756</name>
</gene>
<accession>A0A438BLD8</accession>
<dbReference type="Pfam" id="PF17921">
    <property type="entry name" value="Integrase_H2C2"/>
    <property type="match status" value="1"/>
</dbReference>
<comment type="caution">
    <text evidence="3">The sequence shown here is derived from an EMBL/GenBank/DDBJ whole genome shotgun (WGS) entry which is preliminary data.</text>
</comment>
<dbReference type="InterPro" id="IPR052160">
    <property type="entry name" value="Gypsy_RT_Integrase-like"/>
</dbReference>
<feature type="compositionally biased region" description="Basic residues" evidence="1">
    <location>
        <begin position="271"/>
        <end position="291"/>
    </location>
</feature>
<proteinExistence type="predicted"/>
<feature type="region of interest" description="Disordered" evidence="1">
    <location>
        <begin position="267"/>
        <end position="291"/>
    </location>
</feature>
<dbReference type="Proteomes" id="UP000288805">
    <property type="component" value="Unassembled WGS sequence"/>
</dbReference>
<dbReference type="InterPro" id="IPR041588">
    <property type="entry name" value="Integrase_H2C2"/>
</dbReference>
<evidence type="ECO:0000313" key="4">
    <source>
        <dbReference type="Proteomes" id="UP000288805"/>
    </source>
</evidence>
<feature type="compositionally biased region" description="Pro residues" evidence="1">
    <location>
        <begin position="417"/>
        <end position="434"/>
    </location>
</feature>
<feature type="compositionally biased region" description="Basic and acidic residues" evidence="1">
    <location>
        <begin position="666"/>
        <end position="675"/>
    </location>
</feature>
<dbReference type="PANTHER" id="PTHR47266">
    <property type="entry name" value="ENDONUCLEASE-RELATED"/>
    <property type="match status" value="1"/>
</dbReference>
<protein>
    <submittedName>
        <fullName evidence="3">Putative mitochondrial protein</fullName>
    </submittedName>
</protein>
<dbReference type="InterPro" id="IPR036397">
    <property type="entry name" value="RNaseH_sf"/>
</dbReference>
<feature type="compositionally biased region" description="Pro residues" evidence="1">
    <location>
        <begin position="712"/>
        <end position="722"/>
    </location>
</feature>
<evidence type="ECO:0000313" key="3">
    <source>
        <dbReference type="EMBL" id="RVW11774.1"/>
    </source>
</evidence>